<evidence type="ECO:0000313" key="1">
    <source>
        <dbReference type="EMBL" id="KAJ2981446.1"/>
    </source>
</evidence>
<organism evidence="1 2">
    <name type="scientific">Zarea fungicola</name>
    <dbReference type="NCBI Taxonomy" id="93591"/>
    <lineage>
        <taxon>Eukaryota</taxon>
        <taxon>Fungi</taxon>
        <taxon>Dikarya</taxon>
        <taxon>Ascomycota</taxon>
        <taxon>Pezizomycotina</taxon>
        <taxon>Sordariomycetes</taxon>
        <taxon>Hypocreomycetidae</taxon>
        <taxon>Hypocreales</taxon>
        <taxon>Cordycipitaceae</taxon>
        <taxon>Zarea</taxon>
    </lineage>
</organism>
<comment type="caution">
    <text evidence="1">The sequence shown here is derived from an EMBL/GenBank/DDBJ whole genome shotgun (WGS) entry which is preliminary data.</text>
</comment>
<evidence type="ECO:0000313" key="2">
    <source>
        <dbReference type="Proteomes" id="UP001143910"/>
    </source>
</evidence>
<name>A0ACC1NSK4_9HYPO</name>
<reference evidence="1" key="1">
    <citation type="submission" date="2022-08" db="EMBL/GenBank/DDBJ databases">
        <title>Genome Sequence of Lecanicillium fungicola.</title>
        <authorList>
            <person name="Buettner E."/>
        </authorList>
    </citation>
    <scope>NUCLEOTIDE SEQUENCE</scope>
    <source>
        <strain evidence="1">Babe33</strain>
    </source>
</reference>
<sequence>MSSLSKVRELSDPGDLCELMGEHPAENMAEILQQIFKNYKIGGQIGYFTADNATLNDLYVHAVLSGLSPIYVGGTRNVVVYDALATLLTYAPGHSVLEKTAQKFCKEMNIS</sequence>
<dbReference type="Proteomes" id="UP001143910">
    <property type="component" value="Unassembled WGS sequence"/>
</dbReference>
<protein>
    <submittedName>
        <fullName evidence="1">Uncharacterized protein</fullName>
    </submittedName>
</protein>
<proteinExistence type="predicted"/>
<gene>
    <name evidence="1" type="ORF">NQ176_g2017</name>
</gene>
<accession>A0ACC1NSK4</accession>
<keyword evidence="2" id="KW-1185">Reference proteome</keyword>
<dbReference type="EMBL" id="JANJQO010000130">
    <property type="protein sequence ID" value="KAJ2981446.1"/>
    <property type="molecule type" value="Genomic_DNA"/>
</dbReference>